<dbReference type="EMBL" id="GDHC01007782">
    <property type="protein sequence ID" value="JAQ10847.1"/>
    <property type="molecule type" value="Transcribed_RNA"/>
</dbReference>
<proteinExistence type="predicted"/>
<gene>
    <name evidence="1" type="ORF">g.26535</name>
</gene>
<accession>A0A146LVY0</accession>
<name>A0A146LVY0_LYGHE</name>
<dbReference type="AlphaFoldDB" id="A0A146LVY0"/>
<evidence type="ECO:0000313" key="1">
    <source>
        <dbReference type="EMBL" id="JAQ10847.1"/>
    </source>
</evidence>
<reference evidence="1" key="1">
    <citation type="journal article" date="2016" name="Gigascience">
        <title>De novo construction of an expanded transcriptome assembly for the western tarnished plant bug, Lygus hesperus.</title>
        <authorList>
            <person name="Tassone E.E."/>
            <person name="Geib S.M."/>
            <person name="Hall B."/>
            <person name="Fabrick J.A."/>
            <person name="Brent C.S."/>
            <person name="Hull J.J."/>
        </authorList>
    </citation>
    <scope>NUCLEOTIDE SEQUENCE</scope>
</reference>
<feature type="non-terminal residue" evidence="1">
    <location>
        <position position="1"/>
    </location>
</feature>
<protein>
    <submittedName>
        <fullName evidence="1">Uncharacterized protein</fullName>
    </submittedName>
</protein>
<organism evidence="1">
    <name type="scientific">Lygus hesperus</name>
    <name type="common">Western plant bug</name>
    <dbReference type="NCBI Taxonomy" id="30085"/>
    <lineage>
        <taxon>Eukaryota</taxon>
        <taxon>Metazoa</taxon>
        <taxon>Ecdysozoa</taxon>
        <taxon>Arthropoda</taxon>
        <taxon>Hexapoda</taxon>
        <taxon>Insecta</taxon>
        <taxon>Pterygota</taxon>
        <taxon>Neoptera</taxon>
        <taxon>Paraneoptera</taxon>
        <taxon>Hemiptera</taxon>
        <taxon>Heteroptera</taxon>
        <taxon>Panheteroptera</taxon>
        <taxon>Cimicomorpha</taxon>
        <taxon>Miridae</taxon>
        <taxon>Mirini</taxon>
        <taxon>Lygus</taxon>
    </lineage>
</organism>
<sequence length="118" mass="12795">FFYRLQFVLKMCAKIITSAIFAIWLLAVCLAKPCRRCSDYCTMSSSPCSTYIHTAQHRVLPSCCCGCGGGCCGGYGRLSCHGGLNLYGDLDGYRRLCGYGDLGYPSRPGGFGVWSAEC</sequence>